<name>A0A5R9BXU5_9LACO</name>
<gene>
    <name evidence="2" type="ORF">FEZ51_02070</name>
</gene>
<dbReference type="RefSeq" id="WP_138473811.1">
    <property type="nucleotide sequence ID" value="NZ_VBTH01000002.1"/>
</dbReference>
<organism evidence="2 3">
    <name type="scientific">Pediococcus stilesii</name>
    <dbReference type="NCBI Taxonomy" id="331679"/>
    <lineage>
        <taxon>Bacteria</taxon>
        <taxon>Bacillati</taxon>
        <taxon>Bacillota</taxon>
        <taxon>Bacilli</taxon>
        <taxon>Lactobacillales</taxon>
        <taxon>Lactobacillaceae</taxon>
        <taxon>Pediococcus</taxon>
    </lineage>
</organism>
<evidence type="ECO:0000256" key="1">
    <source>
        <dbReference type="SAM" id="Phobius"/>
    </source>
</evidence>
<sequence length="160" mass="17687">MSRLNINIAGTSIIAALYVVITLVMAPVSFGVIQLRISEMFNHLAIFNKRYIWAVTLGVLIVNMFSPLGPIDMLFGTAGTLLGTTLTYYLTKYSKSMLGKYAIATICQLPGMFLVDVEMHLYMGLPIFPTYWILALGEILSMVVGAILINLLAKKIDFTK</sequence>
<evidence type="ECO:0000313" key="2">
    <source>
        <dbReference type="EMBL" id="TLQ05467.1"/>
    </source>
</evidence>
<dbReference type="InterPro" id="IPR010387">
    <property type="entry name" value="QueT"/>
</dbReference>
<proteinExistence type="predicted"/>
<dbReference type="PANTHER" id="PTHR40044">
    <property type="entry name" value="INTEGRAL MEMBRANE PROTEIN-RELATED"/>
    <property type="match status" value="1"/>
</dbReference>
<evidence type="ECO:0000313" key="3">
    <source>
        <dbReference type="Proteomes" id="UP000305541"/>
    </source>
</evidence>
<dbReference type="EMBL" id="VBTH01000002">
    <property type="protein sequence ID" value="TLQ05467.1"/>
    <property type="molecule type" value="Genomic_DNA"/>
</dbReference>
<dbReference type="OrthoDB" id="1706970at2"/>
<dbReference type="PIRSF" id="PIRSF031501">
    <property type="entry name" value="QueT"/>
    <property type="match status" value="1"/>
</dbReference>
<dbReference type="AlphaFoldDB" id="A0A5R9BXU5"/>
<reference evidence="2 3" key="1">
    <citation type="submission" date="2019-05" db="EMBL/GenBank/DDBJ databases">
        <title>The metagenome of a microbial culture collection derived from dairy environment covers the genomic content of the human microbiome.</title>
        <authorList>
            <person name="Roder T."/>
            <person name="Wuthrich D."/>
            <person name="Sattari Z."/>
            <person name="Von Ah U."/>
            <person name="Bar C."/>
            <person name="Ronchi F."/>
            <person name="Macpherson A.J."/>
            <person name="Ganal-Vonarburg S.C."/>
            <person name="Bruggmann R."/>
            <person name="Vergeres G."/>
        </authorList>
    </citation>
    <scope>NUCLEOTIDE SEQUENCE [LARGE SCALE GENOMIC DNA]</scope>
    <source>
        <strain evidence="2 3">FAM 18815</strain>
    </source>
</reference>
<protein>
    <submittedName>
        <fullName evidence="2">QueT transporter family protein</fullName>
    </submittedName>
</protein>
<dbReference type="PANTHER" id="PTHR40044:SF1">
    <property type="entry name" value="INTEGRAL MEMBRANE PROTEIN"/>
    <property type="match status" value="1"/>
</dbReference>
<feature type="transmembrane region" description="Helical" evidence="1">
    <location>
        <begin position="74"/>
        <end position="91"/>
    </location>
</feature>
<keyword evidence="1" id="KW-0812">Transmembrane</keyword>
<comment type="caution">
    <text evidence="2">The sequence shown here is derived from an EMBL/GenBank/DDBJ whole genome shotgun (WGS) entry which is preliminary data.</text>
</comment>
<keyword evidence="1" id="KW-1133">Transmembrane helix</keyword>
<feature type="transmembrane region" description="Helical" evidence="1">
    <location>
        <begin position="6"/>
        <end position="30"/>
    </location>
</feature>
<accession>A0A5R9BXU5</accession>
<feature type="transmembrane region" description="Helical" evidence="1">
    <location>
        <begin position="131"/>
        <end position="153"/>
    </location>
</feature>
<dbReference type="Pfam" id="PF06177">
    <property type="entry name" value="QueT"/>
    <property type="match status" value="1"/>
</dbReference>
<keyword evidence="1" id="KW-0472">Membrane</keyword>
<feature type="transmembrane region" description="Helical" evidence="1">
    <location>
        <begin position="103"/>
        <end position="125"/>
    </location>
</feature>
<dbReference type="Proteomes" id="UP000305541">
    <property type="component" value="Unassembled WGS sequence"/>
</dbReference>